<name>A0A455K2Q3_9VIRU</name>
<keyword evidence="8" id="KW-0862">Zinc</keyword>
<sequence length="94" mass="10589">MKAERLSMLLMCVSRLGYALPVEVCVYIISLSAGPVSKGHSTYACKRRARSIGRCWRCYRVYPPICNSKCDNKTCRPGISPNLKVVTFIRGWSN</sequence>
<dbReference type="GO" id="GO:0008270">
    <property type="term" value="F:zinc ion binding"/>
    <property type="evidence" value="ECO:0007669"/>
    <property type="project" value="UniProtKB-KW"/>
</dbReference>
<reference evidence="11" key="1">
    <citation type="journal article" date="2018" name="Plant Dis.">
        <title>The Biology and Phylogenetics of Potato virus S Isolates from the Andean Region of South America.</title>
        <authorList>
            <person name="Santillan F.W."/>
            <person name="Fribourg C.E."/>
            <person name="Adams I.P."/>
            <person name="Gibbs A.J."/>
            <person name="Boonham N."/>
            <person name="Kehoe M.A."/>
            <person name="Maina S."/>
            <person name="Jones R.A."/>
        </authorList>
    </citation>
    <scope>NUCLEOTIDE SEQUENCE</scope>
    <source>
        <strain evidence="11">Co-1</strain>
    </source>
</reference>
<keyword evidence="3" id="KW-0941">Suppressor of RNA silencing</keyword>
<organism evidence="11">
    <name type="scientific">Potato virus S</name>
    <dbReference type="NCBI Taxonomy" id="12169"/>
    <lineage>
        <taxon>Viruses</taxon>
        <taxon>Riboviria</taxon>
        <taxon>Orthornavirae</taxon>
        <taxon>Kitrinoviricota</taxon>
        <taxon>Alsuviricetes</taxon>
        <taxon>Tymovirales</taxon>
        <taxon>Betaflexiviridae</taxon>
        <taxon>Quinvirinae</taxon>
        <taxon>Carlavirus</taxon>
        <taxon>Carlavirus sigmasolani</taxon>
    </lineage>
</organism>
<evidence type="ECO:0000256" key="10">
    <source>
        <dbReference type="ARBA" id="ARBA00023280"/>
    </source>
</evidence>
<keyword evidence="10" id="KW-0899">Viral immunoevasion</keyword>
<dbReference type="InterPro" id="IPR002568">
    <property type="entry name" value="Carla-bd"/>
</dbReference>
<proteinExistence type="inferred from homology"/>
<evidence type="ECO:0000256" key="6">
    <source>
        <dbReference type="ARBA" id="ARBA00022723"/>
    </source>
</evidence>
<keyword evidence="6" id="KW-0479">Metal-binding</keyword>
<keyword evidence="5" id="KW-1090">Inhibition of host innate immune response by virus</keyword>
<evidence type="ECO:0000256" key="3">
    <source>
        <dbReference type="ARBA" id="ARBA00022463"/>
    </source>
</evidence>
<evidence type="ECO:0000256" key="1">
    <source>
        <dbReference type="ARBA" id="ARBA00006158"/>
    </source>
</evidence>
<evidence type="ECO:0000313" key="11">
    <source>
        <dbReference type="EMBL" id="AWL13544.1"/>
    </source>
</evidence>
<dbReference type="GO" id="GO:0003677">
    <property type="term" value="F:DNA binding"/>
    <property type="evidence" value="ECO:0007669"/>
    <property type="project" value="UniProtKB-KW"/>
</dbReference>
<keyword evidence="9" id="KW-0238">DNA-binding</keyword>
<evidence type="ECO:0000256" key="8">
    <source>
        <dbReference type="ARBA" id="ARBA00022833"/>
    </source>
</evidence>
<dbReference type="GO" id="GO:0052170">
    <property type="term" value="P:symbiont-mediated suppression of host innate immune response"/>
    <property type="evidence" value="ECO:0007669"/>
    <property type="project" value="UniProtKB-KW"/>
</dbReference>
<dbReference type="EMBL" id="MF418035">
    <property type="protein sequence ID" value="AWL13544.1"/>
    <property type="molecule type" value="Genomic_RNA"/>
</dbReference>
<protein>
    <recommendedName>
        <fullName evidence="2">RNA silencing suppressor</fullName>
    </recommendedName>
</protein>
<accession>A0A455K2Q3</accession>
<keyword evidence="7" id="KW-0863">Zinc-finger</keyword>
<evidence type="ECO:0000256" key="4">
    <source>
        <dbReference type="ARBA" id="ARBA00022581"/>
    </source>
</evidence>
<evidence type="ECO:0000256" key="9">
    <source>
        <dbReference type="ARBA" id="ARBA00023125"/>
    </source>
</evidence>
<evidence type="ECO:0000256" key="2">
    <source>
        <dbReference type="ARBA" id="ARBA00017202"/>
    </source>
</evidence>
<keyword evidence="4" id="KW-0945">Host-virus interaction</keyword>
<evidence type="ECO:0000256" key="7">
    <source>
        <dbReference type="ARBA" id="ARBA00022771"/>
    </source>
</evidence>
<comment type="similarity">
    <text evidence="1">Belongs to the carlaviruses nucleic acid-binding protein family.</text>
</comment>
<dbReference type="GO" id="GO:0006355">
    <property type="term" value="P:regulation of DNA-templated transcription"/>
    <property type="evidence" value="ECO:0007669"/>
    <property type="project" value="InterPro"/>
</dbReference>
<dbReference type="Pfam" id="PF01623">
    <property type="entry name" value="Carla_C4"/>
    <property type="match status" value="1"/>
</dbReference>
<evidence type="ECO:0000256" key="5">
    <source>
        <dbReference type="ARBA" id="ARBA00022632"/>
    </source>
</evidence>